<dbReference type="Proteomes" id="UP001066276">
    <property type="component" value="Chromosome 5"/>
</dbReference>
<dbReference type="EMBL" id="JANPWB010000009">
    <property type="protein sequence ID" value="KAJ1152618.1"/>
    <property type="molecule type" value="Genomic_DNA"/>
</dbReference>
<evidence type="ECO:0000313" key="2">
    <source>
        <dbReference type="EMBL" id="KAJ1152618.1"/>
    </source>
</evidence>
<name>A0AAV7RKW0_PLEWA</name>
<accession>A0AAV7RKW0</accession>
<evidence type="ECO:0000256" key="1">
    <source>
        <dbReference type="SAM" id="MobiDB-lite"/>
    </source>
</evidence>
<proteinExistence type="predicted"/>
<reference evidence="2" key="1">
    <citation type="journal article" date="2022" name="bioRxiv">
        <title>Sequencing and chromosome-scale assembly of the giantPleurodeles waltlgenome.</title>
        <authorList>
            <person name="Brown T."/>
            <person name="Elewa A."/>
            <person name="Iarovenko S."/>
            <person name="Subramanian E."/>
            <person name="Araus A.J."/>
            <person name="Petzold A."/>
            <person name="Susuki M."/>
            <person name="Suzuki K.-i.T."/>
            <person name="Hayashi T."/>
            <person name="Toyoda A."/>
            <person name="Oliveira C."/>
            <person name="Osipova E."/>
            <person name="Leigh N.D."/>
            <person name="Simon A."/>
            <person name="Yun M.H."/>
        </authorList>
    </citation>
    <scope>NUCLEOTIDE SEQUENCE</scope>
    <source>
        <strain evidence="2">20211129_DDA</strain>
        <tissue evidence="2">Liver</tissue>
    </source>
</reference>
<feature type="region of interest" description="Disordered" evidence="1">
    <location>
        <begin position="60"/>
        <end position="82"/>
    </location>
</feature>
<protein>
    <submittedName>
        <fullName evidence="2">Uncharacterized protein</fullName>
    </submittedName>
</protein>
<gene>
    <name evidence="2" type="ORF">NDU88_005393</name>
</gene>
<keyword evidence="3" id="KW-1185">Reference proteome</keyword>
<organism evidence="2 3">
    <name type="scientific">Pleurodeles waltl</name>
    <name type="common">Iberian ribbed newt</name>
    <dbReference type="NCBI Taxonomy" id="8319"/>
    <lineage>
        <taxon>Eukaryota</taxon>
        <taxon>Metazoa</taxon>
        <taxon>Chordata</taxon>
        <taxon>Craniata</taxon>
        <taxon>Vertebrata</taxon>
        <taxon>Euteleostomi</taxon>
        <taxon>Amphibia</taxon>
        <taxon>Batrachia</taxon>
        <taxon>Caudata</taxon>
        <taxon>Salamandroidea</taxon>
        <taxon>Salamandridae</taxon>
        <taxon>Pleurodelinae</taxon>
        <taxon>Pleurodeles</taxon>
    </lineage>
</organism>
<sequence length="82" mass="8872">MGAFCDGCLQCKIVPVPRRCADAPQWSWDLGALIRASGARQRVESGATLCAWESLLWSGNRPPTGDPTETGNQDEWLPATVV</sequence>
<evidence type="ECO:0000313" key="3">
    <source>
        <dbReference type="Proteomes" id="UP001066276"/>
    </source>
</evidence>
<dbReference type="AlphaFoldDB" id="A0AAV7RKW0"/>
<comment type="caution">
    <text evidence="2">The sequence shown here is derived from an EMBL/GenBank/DDBJ whole genome shotgun (WGS) entry which is preliminary data.</text>
</comment>